<evidence type="ECO:0000313" key="2">
    <source>
        <dbReference type="EMBL" id="MFC3681312.1"/>
    </source>
</evidence>
<gene>
    <name evidence="2" type="ORF">ACFOMG_14500</name>
</gene>
<evidence type="ECO:0000256" key="1">
    <source>
        <dbReference type="SAM" id="SignalP"/>
    </source>
</evidence>
<name>A0ABV7VX81_9GAMM</name>
<accession>A0ABV7VX81</accession>
<dbReference type="EMBL" id="JBHRYB010000014">
    <property type="protein sequence ID" value="MFC3681312.1"/>
    <property type="molecule type" value="Genomic_DNA"/>
</dbReference>
<protein>
    <submittedName>
        <fullName evidence="2">Uncharacterized protein</fullName>
    </submittedName>
</protein>
<evidence type="ECO:0000313" key="3">
    <source>
        <dbReference type="Proteomes" id="UP001595722"/>
    </source>
</evidence>
<dbReference type="Proteomes" id="UP001595722">
    <property type="component" value="Unassembled WGS sequence"/>
</dbReference>
<proteinExistence type="predicted"/>
<organism evidence="2 3">
    <name type="scientific">Bacterioplanoides pacificum</name>
    <dbReference type="NCBI Taxonomy" id="1171596"/>
    <lineage>
        <taxon>Bacteria</taxon>
        <taxon>Pseudomonadati</taxon>
        <taxon>Pseudomonadota</taxon>
        <taxon>Gammaproteobacteria</taxon>
        <taxon>Oceanospirillales</taxon>
        <taxon>Oceanospirillaceae</taxon>
        <taxon>Bacterioplanoides</taxon>
    </lineage>
</organism>
<sequence length="103" mass="10739">MKAWLLVLSVITLSVMLSPSGSLLPGGKTAEPVALCDSTFSQPVSLSDSNDDSSASGGDDSVAVTLPATLIDRLSVPCHQYQTPLMVVSYSLTIPIRAPPPRV</sequence>
<dbReference type="RefSeq" id="WP_376867644.1">
    <property type="nucleotide sequence ID" value="NZ_JBHRYB010000014.1"/>
</dbReference>
<reference evidence="3" key="1">
    <citation type="journal article" date="2019" name="Int. J. Syst. Evol. Microbiol.">
        <title>The Global Catalogue of Microorganisms (GCM) 10K type strain sequencing project: providing services to taxonomists for standard genome sequencing and annotation.</title>
        <authorList>
            <consortium name="The Broad Institute Genomics Platform"/>
            <consortium name="The Broad Institute Genome Sequencing Center for Infectious Disease"/>
            <person name="Wu L."/>
            <person name="Ma J."/>
        </authorList>
    </citation>
    <scope>NUCLEOTIDE SEQUENCE [LARGE SCALE GENOMIC DNA]</scope>
    <source>
        <strain evidence="3">KCTC 42424</strain>
    </source>
</reference>
<feature type="signal peptide" evidence="1">
    <location>
        <begin position="1"/>
        <end position="24"/>
    </location>
</feature>
<keyword evidence="1" id="KW-0732">Signal</keyword>
<feature type="chain" id="PRO_5046870623" evidence="1">
    <location>
        <begin position="25"/>
        <end position="103"/>
    </location>
</feature>
<keyword evidence="3" id="KW-1185">Reference proteome</keyword>
<comment type="caution">
    <text evidence="2">The sequence shown here is derived from an EMBL/GenBank/DDBJ whole genome shotgun (WGS) entry which is preliminary data.</text>
</comment>